<gene>
    <name evidence="2" type="ORF">B0A50_06965</name>
</gene>
<dbReference type="Gene3D" id="3.10.180.10">
    <property type="entry name" value="2,3-Dihydroxybiphenyl 1,2-Dioxygenase, domain 1"/>
    <property type="match status" value="1"/>
</dbReference>
<dbReference type="InterPro" id="IPR029068">
    <property type="entry name" value="Glyas_Bleomycin-R_OHBP_Dase"/>
</dbReference>
<feature type="domain" description="Glyoxalase-like" evidence="1">
    <location>
        <begin position="8"/>
        <end position="191"/>
    </location>
</feature>
<organism evidence="2 3">
    <name type="scientific">Salinomyces thailandicus</name>
    <dbReference type="NCBI Taxonomy" id="706561"/>
    <lineage>
        <taxon>Eukaryota</taxon>
        <taxon>Fungi</taxon>
        <taxon>Dikarya</taxon>
        <taxon>Ascomycota</taxon>
        <taxon>Pezizomycotina</taxon>
        <taxon>Dothideomycetes</taxon>
        <taxon>Dothideomycetidae</taxon>
        <taxon>Mycosphaerellales</taxon>
        <taxon>Teratosphaeriaceae</taxon>
        <taxon>Salinomyces</taxon>
    </lineage>
</organism>
<dbReference type="PANTHER" id="PTHR40265">
    <property type="entry name" value="BLL2707 PROTEIN"/>
    <property type="match status" value="1"/>
</dbReference>
<dbReference type="Pfam" id="PF13468">
    <property type="entry name" value="Glyoxalase_3"/>
    <property type="match status" value="1"/>
</dbReference>
<evidence type="ECO:0000259" key="1">
    <source>
        <dbReference type="Pfam" id="PF13468"/>
    </source>
</evidence>
<comment type="caution">
    <text evidence="2">The sequence shown here is derived from an EMBL/GenBank/DDBJ whole genome shotgun (WGS) entry which is preliminary data.</text>
</comment>
<name>A0A4U0TP73_9PEZI</name>
<sequence>MPKSEVLLDHVVLLLPYEQVVNPPSWIANSFHISPGGRHADGKTENKLILFRDGSYLELIAFIHDDPARRKGHCWDKDYGVVDFALTTRHQFDHATLRERLQKSGANFSYADPVEGGRKTPDRQELRWKLTCPVGVERGMVPFWCSDLTPRERRVPGVNGNTHHPCGAVGISGVVIEVADGNYDRLKTALAAITNTTPTDPGRYPISTPFEIGRPDQPTIWLRQRPLDGEKELRLRLLIQCPGRGSQPNIERKVGGGLVAIDLVNGTRPH</sequence>
<proteinExistence type="predicted"/>
<dbReference type="OrthoDB" id="408973at2759"/>
<dbReference type="Proteomes" id="UP000308549">
    <property type="component" value="Unassembled WGS sequence"/>
</dbReference>
<evidence type="ECO:0000313" key="3">
    <source>
        <dbReference type="Proteomes" id="UP000308549"/>
    </source>
</evidence>
<reference evidence="2 3" key="1">
    <citation type="submission" date="2017-03" db="EMBL/GenBank/DDBJ databases">
        <title>Genomes of endolithic fungi from Antarctica.</title>
        <authorList>
            <person name="Coleine C."/>
            <person name="Masonjones S."/>
            <person name="Stajich J.E."/>
        </authorList>
    </citation>
    <scope>NUCLEOTIDE SEQUENCE [LARGE SCALE GENOMIC DNA]</scope>
    <source>
        <strain evidence="2 3">CCFEE 6315</strain>
    </source>
</reference>
<keyword evidence="3" id="KW-1185">Reference proteome</keyword>
<dbReference type="InterPro" id="IPR025870">
    <property type="entry name" value="Glyoxalase-like_dom"/>
</dbReference>
<dbReference type="PANTHER" id="PTHR40265:SF1">
    <property type="entry name" value="GLYOXALASE-LIKE DOMAIN-CONTAINING PROTEIN"/>
    <property type="match status" value="1"/>
</dbReference>
<dbReference type="AlphaFoldDB" id="A0A4U0TP73"/>
<dbReference type="EMBL" id="NAJL01000050">
    <property type="protein sequence ID" value="TKA23830.1"/>
    <property type="molecule type" value="Genomic_DNA"/>
</dbReference>
<accession>A0A4U0TP73</accession>
<protein>
    <recommendedName>
        <fullName evidence="1">Glyoxalase-like domain-containing protein</fullName>
    </recommendedName>
</protein>
<evidence type="ECO:0000313" key="2">
    <source>
        <dbReference type="EMBL" id="TKA23830.1"/>
    </source>
</evidence>